<dbReference type="EMBL" id="JFHR01000038">
    <property type="protein sequence ID" value="KEQ52627.1"/>
    <property type="molecule type" value="Genomic_DNA"/>
</dbReference>
<evidence type="ECO:0000256" key="2">
    <source>
        <dbReference type="ARBA" id="ARBA00022723"/>
    </source>
</evidence>
<evidence type="ECO:0000313" key="8">
    <source>
        <dbReference type="Proteomes" id="UP000028411"/>
    </source>
</evidence>
<organism evidence="7 8">
    <name type="scientific">Sphingobium chlorophenolicum</name>
    <dbReference type="NCBI Taxonomy" id="46429"/>
    <lineage>
        <taxon>Bacteria</taxon>
        <taxon>Pseudomonadati</taxon>
        <taxon>Pseudomonadota</taxon>
        <taxon>Alphaproteobacteria</taxon>
        <taxon>Sphingomonadales</taxon>
        <taxon>Sphingomonadaceae</taxon>
        <taxon>Sphingobium</taxon>
    </lineage>
</organism>
<dbReference type="NCBIfam" id="TIGR00781">
    <property type="entry name" value="ccoO"/>
    <property type="match status" value="1"/>
</dbReference>
<dbReference type="eggNOG" id="COG2993">
    <property type="taxonomic scope" value="Bacteria"/>
</dbReference>
<keyword evidence="1 4" id="KW-0349">Heme</keyword>
<gene>
    <name evidence="7" type="ORF">BV95_03072</name>
</gene>
<feature type="transmembrane region" description="Helical" evidence="5">
    <location>
        <begin position="21"/>
        <end position="43"/>
    </location>
</feature>
<evidence type="ECO:0000256" key="4">
    <source>
        <dbReference type="PROSITE-ProRule" id="PRU00433"/>
    </source>
</evidence>
<dbReference type="AlphaFoldDB" id="A0A081RBQ4"/>
<evidence type="ECO:0000313" key="7">
    <source>
        <dbReference type="EMBL" id="KEQ52627.1"/>
    </source>
</evidence>
<dbReference type="Gene3D" id="6.10.250.2250">
    <property type="match status" value="1"/>
</dbReference>
<reference evidence="7 8" key="1">
    <citation type="submission" date="2014-02" db="EMBL/GenBank/DDBJ databases">
        <title>Whole genome sequence of Sphingobium chlorophenolicum NBRC 16172.</title>
        <authorList>
            <person name="Gan H.M."/>
            <person name="Gan H.Y."/>
            <person name="Chew T.H."/>
            <person name="Savka M.A."/>
        </authorList>
    </citation>
    <scope>NUCLEOTIDE SEQUENCE [LARGE SCALE GENOMIC DNA]</scope>
    <source>
        <strain evidence="7 8">NBRC 16172</strain>
    </source>
</reference>
<keyword evidence="5" id="KW-1133">Transmembrane helix</keyword>
<dbReference type="SUPFAM" id="SSF46626">
    <property type="entry name" value="Cytochrome c"/>
    <property type="match status" value="1"/>
</dbReference>
<dbReference type="Gene3D" id="1.10.760.10">
    <property type="entry name" value="Cytochrome c-like domain"/>
    <property type="match status" value="1"/>
</dbReference>
<dbReference type="PATRIC" id="fig|46429.4.peg.3047"/>
<dbReference type="InterPro" id="IPR036909">
    <property type="entry name" value="Cyt_c-like_dom_sf"/>
</dbReference>
<proteinExistence type="predicted"/>
<dbReference type="PROSITE" id="PS51007">
    <property type="entry name" value="CYTC"/>
    <property type="match status" value="1"/>
</dbReference>
<keyword evidence="5" id="KW-0812">Transmembrane</keyword>
<protein>
    <submittedName>
        <fullName evidence="7">Peptidase S41</fullName>
    </submittedName>
</protein>
<dbReference type="RefSeq" id="WP_037453667.1">
    <property type="nucleotide sequence ID" value="NZ_JFHR01000038.1"/>
</dbReference>
<comment type="caution">
    <text evidence="7">The sequence shown here is derived from an EMBL/GenBank/DDBJ whole genome shotgun (WGS) entry which is preliminary data.</text>
</comment>
<dbReference type="GO" id="GO:0009055">
    <property type="term" value="F:electron transfer activity"/>
    <property type="evidence" value="ECO:0007669"/>
    <property type="project" value="InterPro"/>
</dbReference>
<dbReference type="NCBIfam" id="NF011055">
    <property type="entry name" value="PRK14487.1"/>
    <property type="match status" value="1"/>
</dbReference>
<evidence type="ECO:0000259" key="6">
    <source>
        <dbReference type="PROSITE" id="PS51007"/>
    </source>
</evidence>
<dbReference type="InterPro" id="IPR003468">
    <property type="entry name" value="Cyt_c_oxidase_monohaem-su/FixO"/>
</dbReference>
<accession>A0A081RBQ4</accession>
<dbReference type="InterPro" id="IPR009056">
    <property type="entry name" value="Cyt_c-like_dom"/>
</dbReference>
<evidence type="ECO:0000256" key="5">
    <source>
        <dbReference type="SAM" id="Phobius"/>
    </source>
</evidence>
<keyword evidence="3 4" id="KW-0408">Iron</keyword>
<sequence length="248" mass="27726">METKTKGKFFDHGRLERNVSLLGIASLIVVAIGGIVEIAPLFWIDNTIEKVEGVRPYTPLELAGRNIYIREGCYNCHSQMIRPFRDETERYGHYSLAAESLYDHPFQWGSKRTGPDLARVGGRYSDEWHVQHLKDPRAVVPESIMPGYAFLAERELKAGDMRRDLTALNDVGVPYAKEDIASANDDLKAQADPDADSSGLLKRYPKAQARDFDGDPGRLTEMDALVAYLQMLGTLVDVDSAKPQEVGR</sequence>
<keyword evidence="2 4" id="KW-0479">Metal-binding</keyword>
<evidence type="ECO:0000256" key="1">
    <source>
        <dbReference type="ARBA" id="ARBA00022617"/>
    </source>
</evidence>
<dbReference type="Proteomes" id="UP000028411">
    <property type="component" value="Unassembled WGS sequence"/>
</dbReference>
<keyword evidence="5" id="KW-0472">Membrane</keyword>
<dbReference type="OrthoDB" id="9805440at2"/>
<dbReference type="Pfam" id="PF02433">
    <property type="entry name" value="FixO"/>
    <property type="match status" value="1"/>
</dbReference>
<dbReference type="GO" id="GO:0020037">
    <property type="term" value="F:heme binding"/>
    <property type="evidence" value="ECO:0007669"/>
    <property type="project" value="InterPro"/>
</dbReference>
<dbReference type="GO" id="GO:0046872">
    <property type="term" value="F:metal ion binding"/>
    <property type="evidence" value="ECO:0007669"/>
    <property type="project" value="UniProtKB-KW"/>
</dbReference>
<name>A0A081RBQ4_SPHCR</name>
<evidence type="ECO:0000256" key="3">
    <source>
        <dbReference type="ARBA" id="ARBA00023004"/>
    </source>
</evidence>
<feature type="domain" description="Cytochrome c" evidence="6">
    <location>
        <begin position="59"/>
        <end position="191"/>
    </location>
</feature>